<feature type="signal peptide" evidence="2">
    <location>
        <begin position="1"/>
        <end position="19"/>
    </location>
</feature>
<evidence type="ECO:0000313" key="3">
    <source>
        <dbReference type="EMBL" id="TCU98479.1"/>
    </source>
</evidence>
<dbReference type="SMART" id="SM00028">
    <property type="entry name" value="TPR"/>
    <property type="match status" value="4"/>
</dbReference>
<dbReference type="PANTHER" id="PTHR12558:SF33">
    <property type="entry name" value="BLL7664 PROTEIN"/>
    <property type="match status" value="1"/>
</dbReference>
<keyword evidence="4" id="KW-1185">Reference proteome</keyword>
<dbReference type="Pfam" id="PF13432">
    <property type="entry name" value="TPR_16"/>
    <property type="match status" value="2"/>
</dbReference>
<name>A0A4V2VRH8_9BURK</name>
<dbReference type="RefSeq" id="WP_132477141.1">
    <property type="nucleotide sequence ID" value="NZ_JBHRVM010000001.1"/>
</dbReference>
<organism evidence="3 4">
    <name type="scientific">Paracandidimonas soli</name>
    <dbReference type="NCBI Taxonomy" id="1917182"/>
    <lineage>
        <taxon>Bacteria</taxon>
        <taxon>Pseudomonadati</taxon>
        <taxon>Pseudomonadota</taxon>
        <taxon>Betaproteobacteria</taxon>
        <taxon>Burkholderiales</taxon>
        <taxon>Alcaligenaceae</taxon>
        <taxon>Paracandidimonas</taxon>
    </lineage>
</organism>
<sequence length="594" mass="66463">MKRIFSLLMASLSVSAASAADIVQPLPPEVITRSQVERIHLRPGELPQVNLTADILYRILASEIAAQRGYYDLASGTLLDLARDTLDARLARRAFQFSMADRNSQRSQEAARQWSLLAPDDPEAEAAVMALAASHGQTAGLASALRKRVLQSENREQAIAQAAAVVDRMSDKRLALQVLEQALLPHLREEMAAHLALADAAWAARDAARALESAMQAQKIDPSSEAAAQRALEYGMAVDSQAALARAAAFADAHPRSRKLQLMLVSRLAADNRLDEALARIDAMQAQAPEDFDLLYVEAEVNIRGERYDRAKELLNEYINVQTQRRRSIANDSVSNALADASDARLLLVRIAEQEGNLDDAISQLGQIDDPALQFQARIHQAVLMARQGRINQARDTLGRLSPQDDRERTVVALTLASIYRDSGRTDDAVDVLAQADRELPDTVEIKYDLAMLYERQGRLDAFEKQMRRIIEIDPENANAYNALGYTYADRNRQLDEAGELLDTALQLDPESPFILDSVGWYHYRMGNLHEALDYLQRSYERMPAADVAAHLGEVLWALKRRDEARKIWHEAWREDPENETLLKTLRRFGVEFK</sequence>
<proteinExistence type="predicted"/>
<dbReference type="EMBL" id="SMBX01000005">
    <property type="protein sequence ID" value="TCU98479.1"/>
    <property type="molecule type" value="Genomic_DNA"/>
</dbReference>
<dbReference type="InterPro" id="IPR019734">
    <property type="entry name" value="TPR_rpt"/>
</dbReference>
<protein>
    <submittedName>
        <fullName evidence="3">Flp pilus assembly protein TadD</fullName>
    </submittedName>
</protein>
<dbReference type="Gene3D" id="1.25.40.10">
    <property type="entry name" value="Tetratricopeptide repeat domain"/>
    <property type="match status" value="3"/>
</dbReference>
<comment type="caution">
    <text evidence="3">The sequence shown here is derived from an EMBL/GenBank/DDBJ whole genome shotgun (WGS) entry which is preliminary data.</text>
</comment>
<dbReference type="Pfam" id="PF14559">
    <property type="entry name" value="TPR_19"/>
    <property type="match status" value="1"/>
</dbReference>
<dbReference type="Proteomes" id="UP000294692">
    <property type="component" value="Unassembled WGS sequence"/>
</dbReference>
<gene>
    <name evidence="3" type="ORF">EV686_105179</name>
</gene>
<dbReference type="InterPro" id="IPR011990">
    <property type="entry name" value="TPR-like_helical_dom_sf"/>
</dbReference>
<dbReference type="AlphaFoldDB" id="A0A4V2VRH8"/>
<keyword evidence="2" id="KW-0732">Signal</keyword>
<reference evidence="3 4" key="1">
    <citation type="submission" date="2019-03" db="EMBL/GenBank/DDBJ databases">
        <title>Genomic Encyclopedia of Type Strains, Phase IV (KMG-IV): sequencing the most valuable type-strain genomes for metagenomic binning, comparative biology and taxonomic classification.</title>
        <authorList>
            <person name="Goeker M."/>
        </authorList>
    </citation>
    <scope>NUCLEOTIDE SEQUENCE [LARGE SCALE GENOMIC DNA]</scope>
    <source>
        <strain evidence="3 4">DSM 100048</strain>
    </source>
</reference>
<dbReference type="PANTHER" id="PTHR12558">
    <property type="entry name" value="CELL DIVISION CYCLE 16,23,27"/>
    <property type="match status" value="1"/>
</dbReference>
<dbReference type="PROSITE" id="PS50005">
    <property type="entry name" value="TPR"/>
    <property type="match status" value="1"/>
</dbReference>
<evidence type="ECO:0000256" key="2">
    <source>
        <dbReference type="SAM" id="SignalP"/>
    </source>
</evidence>
<evidence type="ECO:0000313" key="4">
    <source>
        <dbReference type="Proteomes" id="UP000294692"/>
    </source>
</evidence>
<accession>A0A4V2VRH8</accession>
<keyword evidence="1" id="KW-0802">TPR repeat</keyword>
<feature type="repeat" description="TPR" evidence="1">
    <location>
        <begin position="444"/>
        <end position="477"/>
    </location>
</feature>
<dbReference type="SUPFAM" id="SSF48452">
    <property type="entry name" value="TPR-like"/>
    <property type="match status" value="1"/>
</dbReference>
<feature type="chain" id="PRO_5020183973" evidence="2">
    <location>
        <begin position="20"/>
        <end position="594"/>
    </location>
</feature>
<evidence type="ECO:0000256" key="1">
    <source>
        <dbReference type="PROSITE-ProRule" id="PRU00339"/>
    </source>
</evidence>
<dbReference type="OrthoDB" id="9766710at2"/>